<sequence length="139" mass="15188">VHKSAIAGLAVLVLGACSVTLPQIKYSSTLAASAQAESADIEQNETGAAYVIQGLRVQVEPLTDERLNTLFPSDSERGRFSTNPYTYGNWVDPLLGYTPVRFTVFRITITNDIYAKVLLDPLRAVLHTNRGETLNSYGI</sequence>
<evidence type="ECO:0000313" key="1">
    <source>
        <dbReference type="EMBL" id="SVE31297.1"/>
    </source>
</evidence>
<dbReference type="EMBL" id="UINC01208651">
    <property type="protein sequence ID" value="SVE31297.1"/>
    <property type="molecule type" value="Genomic_DNA"/>
</dbReference>
<organism evidence="1">
    <name type="scientific">marine metagenome</name>
    <dbReference type="NCBI Taxonomy" id="408172"/>
    <lineage>
        <taxon>unclassified sequences</taxon>
        <taxon>metagenomes</taxon>
        <taxon>ecological metagenomes</taxon>
    </lineage>
</organism>
<gene>
    <name evidence="1" type="ORF">METZ01_LOCUS484151</name>
</gene>
<accession>A0A383CG22</accession>
<feature type="non-terminal residue" evidence="1">
    <location>
        <position position="139"/>
    </location>
</feature>
<reference evidence="1" key="1">
    <citation type="submission" date="2018-05" db="EMBL/GenBank/DDBJ databases">
        <authorList>
            <person name="Lanie J.A."/>
            <person name="Ng W.-L."/>
            <person name="Kazmierczak K.M."/>
            <person name="Andrzejewski T.M."/>
            <person name="Davidsen T.M."/>
            <person name="Wayne K.J."/>
            <person name="Tettelin H."/>
            <person name="Glass J.I."/>
            <person name="Rusch D."/>
            <person name="Podicherti R."/>
            <person name="Tsui H.-C.T."/>
            <person name="Winkler M.E."/>
        </authorList>
    </citation>
    <scope>NUCLEOTIDE SEQUENCE</scope>
</reference>
<protein>
    <submittedName>
        <fullName evidence="1">Uncharacterized protein</fullName>
    </submittedName>
</protein>
<dbReference type="AlphaFoldDB" id="A0A383CG22"/>
<proteinExistence type="predicted"/>
<name>A0A383CG22_9ZZZZ</name>
<feature type="non-terminal residue" evidence="1">
    <location>
        <position position="1"/>
    </location>
</feature>